<keyword evidence="3" id="KW-0804">Transcription</keyword>
<dbReference type="AlphaFoldDB" id="A0A923M5L1"/>
<dbReference type="GO" id="GO:0003700">
    <property type="term" value="F:DNA-binding transcription factor activity"/>
    <property type="evidence" value="ECO:0007669"/>
    <property type="project" value="InterPro"/>
</dbReference>
<gene>
    <name evidence="5" type="ORF">H8R02_02640</name>
</gene>
<dbReference type="InterPro" id="IPR036388">
    <property type="entry name" value="WH-like_DNA-bd_sf"/>
</dbReference>
<evidence type="ECO:0000313" key="6">
    <source>
        <dbReference type="Proteomes" id="UP000596827"/>
    </source>
</evidence>
<keyword evidence="6" id="KW-1185">Reference proteome</keyword>
<protein>
    <submittedName>
        <fullName evidence="5">GntR family transcriptional regulator</fullName>
    </submittedName>
</protein>
<dbReference type="PANTHER" id="PTHR43537">
    <property type="entry name" value="TRANSCRIPTIONAL REGULATOR, GNTR FAMILY"/>
    <property type="match status" value="1"/>
</dbReference>
<dbReference type="SUPFAM" id="SSF48008">
    <property type="entry name" value="GntR ligand-binding domain-like"/>
    <property type="match status" value="1"/>
</dbReference>
<proteinExistence type="predicted"/>
<dbReference type="SMART" id="SM00895">
    <property type="entry name" value="FCD"/>
    <property type="match status" value="1"/>
</dbReference>
<feature type="domain" description="HTH gntR-type" evidence="4">
    <location>
        <begin position="8"/>
        <end position="75"/>
    </location>
</feature>
<evidence type="ECO:0000256" key="2">
    <source>
        <dbReference type="ARBA" id="ARBA00023125"/>
    </source>
</evidence>
<name>A0A923M5L1_9BURK</name>
<dbReference type="SUPFAM" id="SSF46785">
    <property type="entry name" value="Winged helix' DNA-binding domain"/>
    <property type="match status" value="1"/>
</dbReference>
<evidence type="ECO:0000256" key="3">
    <source>
        <dbReference type="ARBA" id="ARBA00023163"/>
    </source>
</evidence>
<dbReference type="Gene3D" id="1.10.10.10">
    <property type="entry name" value="Winged helix-like DNA-binding domain superfamily/Winged helix DNA-binding domain"/>
    <property type="match status" value="1"/>
</dbReference>
<dbReference type="PROSITE" id="PS50949">
    <property type="entry name" value="HTH_GNTR"/>
    <property type="match status" value="1"/>
</dbReference>
<dbReference type="Gene3D" id="1.20.120.530">
    <property type="entry name" value="GntR ligand-binding domain-like"/>
    <property type="match status" value="1"/>
</dbReference>
<organism evidence="5 6">
    <name type="scientific">Ramlibacter albus</name>
    <dbReference type="NCBI Taxonomy" id="2079448"/>
    <lineage>
        <taxon>Bacteria</taxon>
        <taxon>Pseudomonadati</taxon>
        <taxon>Pseudomonadota</taxon>
        <taxon>Betaproteobacteria</taxon>
        <taxon>Burkholderiales</taxon>
        <taxon>Comamonadaceae</taxon>
        <taxon>Ramlibacter</taxon>
    </lineage>
</organism>
<evidence type="ECO:0000256" key="1">
    <source>
        <dbReference type="ARBA" id="ARBA00023015"/>
    </source>
</evidence>
<keyword evidence="2" id="KW-0238">DNA-binding</keyword>
<sequence length="220" mass="24079">MKFLTAQAKLVELVQDGVVAEIASGRFAPGVHIRQDQIAQDLGVSRAAVQEALEALRRRGVLRETANRTFEVAPLDLDHVRHVYDVRAVIEGLAFRKAAEVNPHGAASEGPLHIAAGRRAIERGDVADIIDADIAFHEFVYELSGNPLLAAAMDAHWTETQRVMGEVLLRDEAPSDVWDQHQAMLDAIVAGDGERAEALARRHIEQSAAYMIRRLRGGTA</sequence>
<dbReference type="EMBL" id="JACORU010000001">
    <property type="protein sequence ID" value="MBC5763333.1"/>
    <property type="molecule type" value="Genomic_DNA"/>
</dbReference>
<dbReference type="InterPro" id="IPR011711">
    <property type="entry name" value="GntR_C"/>
</dbReference>
<dbReference type="Proteomes" id="UP000596827">
    <property type="component" value="Unassembled WGS sequence"/>
</dbReference>
<comment type="caution">
    <text evidence="5">The sequence shown here is derived from an EMBL/GenBank/DDBJ whole genome shotgun (WGS) entry which is preliminary data.</text>
</comment>
<dbReference type="InterPro" id="IPR008920">
    <property type="entry name" value="TF_FadR/GntR_C"/>
</dbReference>
<dbReference type="RefSeq" id="WP_187079787.1">
    <property type="nucleotide sequence ID" value="NZ_JACORU010000001.1"/>
</dbReference>
<dbReference type="Pfam" id="PF00392">
    <property type="entry name" value="GntR"/>
    <property type="match status" value="1"/>
</dbReference>
<accession>A0A923M5L1</accession>
<dbReference type="InterPro" id="IPR000524">
    <property type="entry name" value="Tscrpt_reg_HTH_GntR"/>
</dbReference>
<reference evidence="5" key="1">
    <citation type="submission" date="2020-08" db="EMBL/GenBank/DDBJ databases">
        <title>Ramlibacter sp. GTP1 16S ribosomal RNA gene genome sequencing and assembly.</title>
        <authorList>
            <person name="Kang M."/>
        </authorList>
    </citation>
    <scope>NUCLEOTIDE SEQUENCE</scope>
    <source>
        <strain evidence="5">GTP1</strain>
    </source>
</reference>
<evidence type="ECO:0000313" key="5">
    <source>
        <dbReference type="EMBL" id="MBC5763333.1"/>
    </source>
</evidence>
<keyword evidence="1" id="KW-0805">Transcription regulation</keyword>
<dbReference type="Pfam" id="PF07729">
    <property type="entry name" value="FCD"/>
    <property type="match status" value="1"/>
</dbReference>
<evidence type="ECO:0000259" key="4">
    <source>
        <dbReference type="PROSITE" id="PS50949"/>
    </source>
</evidence>
<dbReference type="PANTHER" id="PTHR43537:SF45">
    <property type="entry name" value="GNTR FAMILY REGULATORY PROTEIN"/>
    <property type="match status" value="1"/>
</dbReference>
<dbReference type="GO" id="GO:0003677">
    <property type="term" value="F:DNA binding"/>
    <property type="evidence" value="ECO:0007669"/>
    <property type="project" value="UniProtKB-KW"/>
</dbReference>
<dbReference type="InterPro" id="IPR036390">
    <property type="entry name" value="WH_DNA-bd_sf"/>
</dbReference>